<evidence type="ECO:0000256" key="5">
    <source>
        <dbReference type="ARBA" id="ARBA00029653"/>
    </source>
</evidence>
<sequence>MTPSTSKVSLNPSLIRPPSNTYEDAFLISIRLYSNYCVMHYSEGLNRIRSRGQSSNVWLDFHSFRREMTLTVLDYVSLFTFFDTVRFPVPTTSRFLSELVISSGPLGFGVNPNRTHSWQGNQNVNIFPSGDSFGLFTNRRTTIPGRNIFRVDS</sequence>
<evidence type="ECO:0000256" key="2">
    <source>
        <dbReference type="ARBA" id="ARBA00022656"/>
    </source>
</evidence>
<proteinExistence type="inferred from homology"/>
<comment type="similarity">
    <text evidence="1">Belongs to the delta endotoxin family.</text>
</comment>
<gene>
    <name evidence="7" type="ORF">COI69_29855</name>
</gene>
<evidence type="ECO:0000256" key="1">
    <source>
        <dbReference type="ARBA" id="ARBA00007819"/>
    </source>
</evidence>
<protein>
    <recommendedName>
        <fullName evidence="5">Crystaline entomocidal protoxin</fullName>
    </recommendedName>
</protein>
<dbReference type="GO" id="GO:0030435">
    <property type="term" value="P:sporulation resulting in formation of a cellular spore"/>
    <property type="evidence" value="ECO:0007669"/>
    <property type="project" value="UniProtKB-KW"/>
</dbReference>
<feature type="domain" description="Pesticidal crystal protein" evidence="6">
    <location>
        <begin position="20"/>
        <end position="83"/>
    </location>
</feature>
<reference evidence="7 8" key="1">
    <citation type="submission" date="2017-09" db="EMBL/GenBank/DDBJ databases">
        <title>Large-scale bioinformatics analysis of Bacillus genomes uncovers conserved roles of natural products in bacterial physiology.</title>
        <authorList>
            <consortium name="Agbiome Team Llc"/>
            <person name="Bleich R.M."/>
            <person name="Grubbs K.J."/>
            <person name="Santa Maria K.C."/>
            <person name="Allen S.E."/>
            <person name="Farag S."/>
            <person name="Shank E.A."/>
            <person name="Bowers A."/>
        </authorList>
    </citation>
    <scope>NUCLEOTIDE SEQUENCE [LARGE SCALE GENOMIC DNA]</scope>
    <source>
        <strain evidence="7 8">AFS029792</strain>
    </source>
</reference>
<evidence type="ECO:0000259" key="6">
    <source>
        <dbReference type="Pfam" id="PF03945"/>
    </source>
</evidence>
<accession>A0A9X7E0W9</accession>
<name>A0A9X7E0W9_BACCE</name>
<dbReference type="InterPro" id="IPR036716">
    <property type="entry name" value="Pest_crys_N_sf"/>
</dbReference>
<organism evidence="7 8">
    <name type="scientific">Bacillus cereus</name>
    <dbReference type="NCBI Taxonomy" id="1396"/>
    <lineage>
        <taxon>Bacteria</taxon>
        <taxon>Bacillati</taxon>
        <taxon>Bacillota</taxon>
        <taxon>Bacilli</taxon>
        <taxon>Bacillales</taxon>
        <taxon>Bacillaceae</taxon>
        <taxon>Bacillus</taxon>
        <taxon>Bacillus cereus group</taxon>
    </lineage>
</organism>
<dbReference type="SUPFAM" id="SSF56849">
    <property type="entry name" value="delta-Endotoxin (insectocide), N-terminal domain"/>
    <property type="match status" value="1"/>
</dbReference>
<evidence type="ECO:0000256" key="3">
    <source>
        <dbReference type="ARBA" id="ARBA00022969"/>
    </source>
</evidence>
<keyword evidence="3" id="KW-0749">Sporulation</keyword>
<dbReference type="EMBL" id="NUUR01000127">
    <property type="protein sequence ID" value="PHG74562.1"/>
    <property type="molecule type" value="Genomic_DNA"/>
</dbReference>
<dbReference type="AlphaFoldDB" id="A0A9X7E0W9"/>
<evidence type="ECO:0000256" key="4">
    <source>
        <dbReference type="ARBA" id="ARBA00023026"/>
    </source>
</evidence>
<dbReference type="Gene3D" id="1.20.190.10">
    <property type="entry name" value="Pesticidal crystal protein, N-terminal domain"/>
    <property type="match status" value="1"/>
</dbReference>
<dbReference type="GO" id="GO:0090729">
    <property type="term" value="F:toxin activity"/>
    <property type="evidence" value="ECO:0007669"/>
    <property type="project" value="UniProtKB-KW"/>
</dbReference>
<evidence type="ECO:0000313" key="7">
    <source>
        <dbReference type="EMBL" id="PHG74562.1"/>
    </source>
</evidence>
<comment type="caution">
    <text evidence="7">The sequence shown here is derived from an EMBL/GenBank/DDBJ whole genome shotgun (WGS) entry which is preliminary data.</text>
</comment>
<dbReference type="Proteomes" id="UP000225135">
    <property type="component" value="Unassembled WGS sequence"/>
</dbReference>
<dbReference type="GO" id="GO:0001907">
    <property type="term" value="P:symbiont-mediated killing of host cell"/>
    <property type="evidence" value="ECO:0007669"/>
    <property type="project" value="InterPro"/>
</dbReference>
<keyword evidence="2" id="KW-0800">Toxin</keyword>
<evidence type="ECO:0000313" key="8">
    <source>
        <dbReference type="Proteomes" id="UP000225135"/>
    </source>
</evidence>
<dbReference type="Pfam" id="PF03945">
    <property type="entry name" value="Endotoxin_N"/>
    <property type="match status" value="1"/>
</dbReference>
<dbReference type="InterPro" id="IPR005639">
    <property type="entry name" value="Pest_crys_dom_I"/>
</dbReference>
<keyword evidence="4" id="KW-0843">Virulence</keyword>